<evidence type="ECO:0000313" key="3">
    <source>
        <dbReference type="Proteomes" id="UP000681027"/>
    </source>
</evidence>
<evidence type="ECO:0000259" key="1">
    <source>
        <dbReference type="Pfam" id="PF01243"/>
    </source>
</evidence>
<name>A0ABS5NWZ3_9BACI</name>
<proteinExistence type="predicted"/>
<dbReference type="InterPro" id="IPR012349">
    <property type="entry name" value="Split_barrel_FMN-bd"/>
</dbReference>
<dbReference type="Pfam" id="PF01243">
    <property type="entry name" value="PNPOx_N"/>
    <property type="match status" value="1"/>
</dbReference>
<dbReference type="PANTHER" id="PTHR40660">
    <property type="entry name" value="5'-PHOSPHATE OXIDASE PUTATIVE DOMAIN-CONTAINING PROTEIN-RELATED"/>
    <property type="match status" value="1"/>
</dbReference>
<evidence type="ECO:0000313" key="2">
    <source>
        <dbReference type="EMBL" id="MBS4192360.1"/>
    </source>
</evidence>
<protein>
    <submittedName>
        <fullName evidence="2">Pyridoxamine 5'-phosphate oxidase family protein</fullName>
    </submittedName>
</protein>
<dbReference type="EMBL" id="JAGYPM010000004">
    <property type="protein sequence ID" value="MBS4192360.1"/>
    <property type="molecule type" value="Genomic_DNA"/>
</dbReference>
<dbReference type="InterPro" id="IPR011576">
    <property type="entry name" value="Pyridox_Oxase_N"/>
</dbReference>
<accession>A0ABS5NWZ3</accession>
<keyword evidence="3" id="KW-1185">Reference proteome</keyword>
<sequence length="153" mass="17468">MMIDDDMRRVIEEQRLAFVATVCPDGSPNLSPKGTIAVWEEEHLVFLHLYSQGTVNNLEQNSSIELNVVDPIRRKGYRFKGIAEILKSGSNFNKIVEHFKQSRGTNPSRIKAVVLVKVLQAAPLISPAYDDISSEEEIARRWKRHYDELLGYL</sequence>
<reference evidence="2 3" key="1">
    <citation type="submission" date="2021-05" db="EMBL/GenBank/DDBJ databases">
        <title>Novel Bacillus species.</title>
        <authorList>
            <person name="Liu G."/>
        </authorList>
    </citation>
    <scope>NUCLEOTIDE SEQUENCE [LARGE SCALE GENOMIC DNA]</scope>
    <source>
        <strain evidence="2 3">FJAT-49705</strain>
    </source>
</reference>
<organism evidence="2 3">
    <name type="scientific">Cytobacillus citreus</name>
    <dbReference type="NCBI Taxonomy" id="2833586"/>
    <lineage>
        <taxon>Bacteria</taxon>
        <taxon>Bacillati</taxon>
        <taxon>Bacillota</taxon>
        <taxon>Bacilli</taxon>
        <taxon>Bacillales</taxon>
        <taxon>Bacillaceae</taxon>
        <taxon>Cytobacillus</taxon>
    </lineage>
</organism>
<gene>
    <name evidence="2" type="ORF">KHA94_19575</name>
</gene>
<dbReference type="RefSeq" id="WP_213103774.1">
    <property type="nucleotide sequence ID" value="NZ_JAGYPM010000004.1"/>
</dbReference>
<feature type="domain" description="Pyridoxamine 5'-phosphate oxidase N-terminal" evidence="1">
    <location>
        <begin position="3"/>
        <end position="105"/>
    </location>
</feature>
<dbReference type="PANTHER" id="PTHR40660:SF1">
    <property type="entry name" value="5'-PHOSPHATE OXIDASE PUTATIVE DOMAIN-CONTAINING PROTEIN-RELATED"/>
    <property type="match status" value="1"/>
</dbReference>
<dbReference type="SUPFAM" id="SSF50475">
    <property type="entry name" value="FMN-binding split barrel"/>
    <property type="match status" value="1"/>
</dbReference>
<dbReference type="Proteomes" id="UP000681027">
    <property type="component" value="Unassembled WGS sequence"/>
</dbReference>
<comment type="caution">
    <text evidence="2">The sequence shown here is derived from an EMBL/GenBank/DDBJ whole genome shotgun (WGS) entry which is preliminary data.</text>
</comment>
<dbReference type="Gene3D" id="2.30.110.10">
    <property type="entry name" value="Electron Transport, Fmn-binding Protein, Chain A"/>
    <property type="match status" value="1"/>
</dbReference>